<evidence type="ECO:0000313" key="8">
    <source>
        <dbReference type="Proteomes" id="UP000237846"/>
    </source>
</evidence>
<dbReference type="Pfam" id="PF00440">
    <property type="entry name" value="TetR_N"/>
    <property type="match status" value="1"/>
</dbReference>
<dbReference type="GO" id="GO:0003700">
    <property type="term" value="F:DNA-binding transcription factor activity"/>
    <property type="evidence" value="ECO:0007669"/>
    <property type="project" value="TreeGrafter"/>
</dbReference>
<feature type="domain" description="HTH tetR-type" evidence="6">
    <location>
        <begin position="8"/>
        <end position="68"/>
    </location>
</feature>
<feature type="DNA-binding region" description="H-T-H motif" evidence="5">
    <location>
        <begin position="31"/>
        <end position="50"/>
    </location>
</feature>
<dbReference type="InterPro" id="IPR039538">
    <property type="entry name" value="BetI_C"/>
</dbReference>
<dbReference type="EMBL" id="PVZC01000008">
    <property type="protein sequence ID" value="PRX96336.1"/>
    <property type="molecule type" value="Genomic_DNA"/>
</dbReference>
<dbReference type="RefSeq" id="WP_170141108.1">
    <property type="nucleotide sequence ID" value="NZ_PVZC01000008.1"/>
</dbReference>
<accession>A0A2T0PY45</accession>
<dbReference type="GO" id="GO:0000976">
    <property type="term" value="F:transcription cis-regulatory region binding"/>
    <property type="evidence" value="ECO:0007669"/>
    <property type="project" value="TreeGrafter"/>
</dbReference>
<protein>
    <submittedName>
        <fullName evidence="7">TetR family transcriptional regulator</fullName>
    </submittedName>
</protein>
<keyword evidence="4" id="KW-0804">Transcription</keyword>
<dbReference type="PROSITE" id="PS01081">
    <property type="entry name" value="HTH_TETR_1"/>
    <property type="match status" value="1"/>
</dbReference>
<organism evidence="7 8">
    <name type="scientific">Allonocardiopsis opalescens</name>
    <dbReference type="NCBI Taxonomy" id="1144618"/>
    <lineage>
        <taxon>Bacteria</taxon>
        <taxon>Bacillati</taxon>
        <taxon>Actinomycetota</taxon>
        <taxon>Actinomycetes</taxon>
        <taxon>Streptosporangiales</taxon>
        <taxon>Allonocardiopsis</taxon>
    </lineage>
</organism>
<evidence type="ECO:0000256" key="5">
    <source>
        <dbReference type="PROSITE-ProRule" id="PRU00335"/>
    </source>
</evidence>
<gene>
    <name evidence="7" type="ORF">CLV72_108344</name>
</gene>
<dbReference type="Pfam" id="PF13977">
    <property type="entry name" value="TetR_C_6"/>
    <property type="match status" value="1"/>
</dbReference>
<keyword evidence="1" id="KW-0678">Repressor</keyword>
<dbReference type="AlphaFoldDB" id="A0A2T0PY45"/>
<dbReference type="InterPro" id="IPR001647">
    <property type="entry name" value="HTH_TetR"/>
</dbReference>
<dbReference type="InterPro" id="IPR023772">
    <property type="entry name" value="DNA-bd_HTH_TetR-type_CS"/>
</dbReference>
<dbReference type="PANTHER" id="PTHR30055">
    <property type="entry name" value="HTH-TYPE TRANSCRIPTIONAL REGULATOR RUTR"/>
    <property type="match status" value="1"/>
</dbReference>
<keyword evidence="8" id="KW-1185">Reference proteome</keyword>
<evidence type="ECO:0000313" key="7">
    <source>
        <dbReference type="EMBL" id="PRX96336.1"/>
    </source>
</evidence>
<dbReference type="PANTHER" id="PTHR30055:SF226">
    <property type="entry name" value="HTH-TYPE TRANSCRIPTIONAL REGULATOR PKSA"/>
    <property type="match status" value="1"/>
</dbReference>
<dbReference type="PROSITE" id="PS50977">
    <property type="entry name" value="HTH_TETR_2"/>
    <property type="match status" value="1"/>
</dbReference>
<evidence type="ECO:0000256" key="1">
    <source>
        <dbReference type="ARBA" id="ARBA00022491"/>
    </source>
</evidence>
<sequence length="197" mass="21663">MPRKVDAEQRRQAVAEAVWRVIVRDGFGAASVRAVAVEAGLSAGSLRHYFSSQSALRAYALELIDQRMEARLAKVDRGRPPRQVIEDMMWALLPLDDASREEHRVVLAYMVQARAVPEYRHTVTAMYDEALALCRQAVDRLVQAGEAVPDTDAEAAAAELSALLDGVTLQAVSFPDRMPPERLRAVVRGWLDGLAAG</sequence>
<comment type="caution">
    <text evidence="7">The sequence shown here is derived from an EMBL/GenBank/DDBJ whole genome shotgun (WGS) entry which is preliminary data.</text>
</comment>
<proteinExistence type="predicted"/>
<evidence type="ECO:0000256" key="4">
    <source>
        <dbReference type="ARBA" id="ARBA00023163"/>
    </source>
</evidence>
<dbReference type="SUPFAM" id="SSF46689">
    <property type="entry name" value="Homeodomain-like"/>
    <property type="match status" value="1"/>
</dbReference>
<dbReference type="SUPFAM" id="SSF48498">
    <property type="entry name" value="Tetracyclin repressor-like, C-terminal domain"/>
    <property type="match status" value="1"/>
</dbReference>
<dbReference type="Gene3D" id="1.10.357.10">
    <property type="entry name" value="Tetracycline Repressor, domain 2"/>
    <property type="match status" value="1"/>
</dbReference>
<name>A0A2T0PY45_9ACTN</name>
<dbReference type="InterPro" id="IPR009057">
    <property type="entry name" value="Homeodomain-like_sf"/>
</dbReference>
<dbReference type="InterPro" id="IPR036271">
    <property type="entry name" value="Tet_transcr_reg_TetR-rel_C_sf"/>
</dbReference>
<evidence type="ECO:0000256" key="2">
    <source>
        <dbReference type="ARBA" id="ARBA00023015"/>
    </source>
</evidence>
<keyword evidence="3 5" id="KW-0238">DNA-binding</keyword>
<evidence type="ECO:0000256" key="3">
    <source>
        <dbReference type="ARBA" id="ARBA00023125"/>
    </source>
</evidence>
<dbReference type="InterPro" id="IPR050109">
    <property type="entry name" value="HTH-type_TetR-like_transc_reg"/>
</dbReference>
<keyword evidence="2" id="KW-0805">Transcription regulation</keyword>
<dbReference type="Proteomes" id="UP000237846">
    <property type="component" value="Unassembled WGS sequence"/>
</dbReference>
<evidence type="ECO:0000259" key="6">
    <source>
        <dbReference type="PROSITE" id="PS50977"/>
    </source>
</evidence>
<reference evidence="7 8" key="1">
    <citation type="submission" date="2018-03" db="EMBL/GenBank/DDBJ databases">
        <title>Genomic Encyclopedia of Archaeal and Bacterial Type Strains, Phase II (KMG-II): from individual species to whole genera.</title>
        <authorList>
            <person name="Goeker M."/>
        </authorList>
    </citation>
    <scope>NUCLEOTIDE SEQUENCE [LARGE SCALE GENOMIC DNA]</scope>
    <source>
        <strain evidence="7 8">DSM 45601</strain>
    </source>
</reference>